<dbReference type="EMBL" id="UINC01215023">
    <property type="protein sequence ID" value="SVE40518.1"/>
    <property type="molecule type" value="Genomic_DNA"/>
</dbReference>
<dbReference type="SUPFAM" id="SSF53720">
    <property type="entry name" value="ALDH-like"/>
    <property type="match status" value="1"/>
</dbReference>
<accession>A0A383D9I5</accession>
<evidence type="ECO:0008006" key="2">
    <source>
        <dbReference type="Google" id="ProtNLM"/>
    </source>
</evidence>
<dbReference type="Gene3D" id="3.40.605.10">
    <property type="entry name" value="Aldehyde Dehydrogenase, Chain A, domain 1"/>
    <property type="match status" value="1"/>
</dbReference>
<proteinExistence type="predicted"/>
<gene>
    <name evidence="1" type="ORF">METZ01_LOCUS493372</name>
</gene>
<dbReference type="InterPro" id="IPR016161">
    <property type="entry name" value="Ald_DH/histidinol_DH"/>
</dbReference>
<protein>
    <recommendedName>
        <fullName evidence="2">Aldehyde dehydrogenase domain-containing protein</fullName>
    </recommendedName>
</protein>
<dbReference type="InterPro" id="IPR016162">
    <property type="entry name" value="Ald_DH_N"/>
</dbReference>
<evidence type="ECO:0000313" key="1">
    <source>
        <dbReference type="EMBL" id="SVE40518.1"/>
    </source>
</evidence>
<sequence length="56" mass="6051">MTKSYELLIGKGKKKSADSIPVINPYTNGSFANVYLAGKAEINEAIILACEAFKKT</sequence>
<feature type="non-terminal residue" evidence="1">
    <location>
        <position position="56"/>
    </location>
</feature>
<dbReference type="GO" id="GO:0016491">
    <property type="term" value="F:oxidoreductase activity"/>
    <property type="evidence" value="ECO:0007669"/>
    <property type="project" value="InterPro"/>
</dbReference>
<reference evidence="1" key="1">
    <citation type="submission" date="2018-05" db="EMBL/GenBank/DDBJ databases">
        <authorList>
            <person name="Lanie J.A."/>
            <person name="Ng W.-L."/>
            <person name="Kazmierczak K.M."/>
            <person name="Andrzejewski T.M."/>
            <person name="Davidsen T.M."/>
            <person name="Wayne K.J."/>
            <person name="Tettelin H."/>
            <person name="Glass J.I."/>
            <person name="Rusch D."/>
            <person name="Podicherti R."/>
            <person name="Tsui H.-C.T."/>
            <person name="Winkler M.E."/>
        </authorList>
    </citation>
    <scope>NUCLEOTIDE SEQUENCE</scope>
</reference>
<dbReference type="AlphaFoldDB" id="A0A383D9I5"/>
<organism evidence="1">
    <name type="scientific">marine metagenome</name>
    <dbReference type="NCBI Taxonomy" id="408172"/>
    <lineage>
        <taxon>unclassified sequences</taxon>
        <taxon>metagenomes</taxon>
        <taxon>ecological metagenomes</taxon>
    </lineage>
</organism>
<name>A0A383D9I5_9ZZZZ</name>